<feature type="active site" description="Proton acceptor" evidence="4">
    <location>
        <position position="17"/>
    </location>
</feature>
<accession>A0ABU3K7N4</accession>
<feature type="binding site" evidence="4">
    <location>
        <position position="12"/>
    </location>
    <ligand>
        <name>tRNA</name>
        <dbReference type="ChEBI" id="CHEBI:17843"/>
    </ligand>
</feature>
<organism evidence="5 6">
    <name type="scientific">Candidatus Nitronereus thalassa</name>
    <dbReference type="NCBI Taxonomy" id="3020898"/>
    <lineage>
        <taxon>Bacteria</taxon>
        <taxon>Pseudomonadati</taxon>
        <taxon>Nitrospirota</taxon>
        <taxon>Nitrospiria</taxon>
        <taxon>Nitrospirales</taxon>
        <taxon>Nitrospiraceae</taxon>
        <taxon>Candidatus Nitronereus</taxon>
    </lineage>
</organism>
<evidence type="ECO:0000313" key="6">
    <source>
        <dbReference type="Proteomes" id="UP001250932"/>
    </source>
</evidence>
<comment type="similarity">
    <text evidence="4">Belongs to the PTH family.</text>
</comment>
<dbReference type="CDD" id="cd00462">
    <property type="entry name" value="PTH"/>
    <property type="match status" value="1"/>
</dbReference>
<keyword evidence="4" id="KW-0963">Cytoplasm</keyword>
<keyword evidence="3 4" id="KW-0694">RNA-binding</keyword>
<dbReference type="NCBIfam" id="TIGR00447">
    <property type="entry name" value="pth"/>
    <property type="match status" value="1"/>
</dbReference>
<comment type="function">
    <text evidence="4">Catalyzes the release of premature peptidyl moieties from peptidyl-tRNA molecules trapped in stalled 50S ribosomal subunits, and thus maintains levels of free tRNAs and 50S ribosomes.</text>
</comment>
<dbReference type="Pfam" id="PF01195">
    <property type="entry name" value="Pept_tRNA_hydro"/>
    <property type="match status" value="1"/>
</dbReference>
<evidence type="ECO:0000256" key="4">
    <source>
        <dbReference type="HAMAP-Rule" id="MF_00083"/>
    </source>
</evidence>
<dbReference type="InterPro" id="IPR001328">
    <property type="entry name" value="Pept_tRNA_hydro"/>
</dbReference>
<comment type="function">
    <text evidence="4">Hydrolyzes ribosome-free peptidyl-tRNAs (with 1 or more amino acids incorporated), which drop off the ribosome during protein synthesis, or as a result of ribosome stalling.</text>
</comment>
<comment type="subunit">
    <text evidence="4">Monomer.</text>
</comment>
<comment type="caution">
    <text evidence="5">The sequence shown here is derived from an EMBL/GenBank/DDBJ whole genome shotgun (WGS) entry which is preliminary data.</text>
</comment>
<dbReference type="EMBL" id="JAQOUE010000001">
    <property type="protein sequence ID" value="MDT7042338.1"/>
    <property type="molecule type" value="Genomic_DNA"/>
</dbReference>
<reference evidence="5 6" key="1">
    <citation type="journal article" date="2023" name="ISME J.">
        <title>Cultivation and genomic characterization of novel and ubiquitous marine nitrite-oxidizing bacteria from the Nitrospirales.</title>
        <authorList>
            <person name="Mueller A.J."/>
            <person name="Daebeler A."/>
            <person name="Herbold C.W."/>
            <person name="Kirkegaard R.H."/>
            <person name="Daims H."/>
        </authorList>
    </citation>
    <scope>NUCLEOTIDE SEQUENCE [LARGE SCALE GENOMIC DNA]</scope>
    <source>
        <strain evidence="5 6">EB</strain>
    </source>
</reference>
<evidence type="ECO:0000256" key="3">
    <source>
        <dbReference type="ARBA" id="ARBA00022884"/>
    </source>
</evidence>
<dbReference type="PANTHER" id="PTHR17224">
    <property type="entry name" value="PEPTIDYL-TRNA HYDROLASE"/>
    <property type="match status" value="1"/>
</dbReference>
<dbReference type="EC" id="3.1.1.29" evidence="4"/>
<sequence length="187" mass="20476">MIVGLGNQGSTYADTRHNIGWNVVAMAASQWSLDLSPSSTAYLGQGRLEGQPVVLALPLTWMNLSGEIVEPLVRTFEIDSDHLIVVHDDLDLPFGRLRVKFGGGTGGHRGLKSIIMHLQTENFFRLKVGIGRPEPGQETADFVLAPFKDSELPTMDTLINRSIQALHSLVVDGGAATMNRFNQREPE</sequence>
<feature type="binding site" evidence="4">
    <location>
        <position position="63"/>
    </location>
    <ligand>
        <name>tRNA</name>
        <dbReference type="ChEBI" id="CHEBI:17843"/>
    </ligand>
</feature>
<evidence type="ECO:0000256" key="2">
    <source>
        <dbReference type="ARBA" id="ARBA00022801"/>
    </source>
</evidence>
<name>A0ABU3K7N4_9BACT</name>
<dbReference type="HAMAP" id="MF_00083">
    <property type="entry name" value="Pept_tRNA_hydro_bact"/>
    <property type="match status" value="1"/>
</dbReference>
<comment type="caution">
    <text evidence="4">Lacks conserved residue(s) required for the propagation of feature annotation.</text>
</comment>
<dbReference type="PANTHER" id="PTHR17224:SF1">
    <property type="entry name" value="PEPTIDYL-TRNA HYDROLASE"/>
    <property type="match status" value="1"/>
</dbReference>
<keyword evidence="6" id="KW-1185">Reference proteome</keyword>
<dbReference type="Proteomes" id="UP001250932">
    <property type="component" value="Unassembled WGS sequence"/>
</dbReference>
<evidence type="ECO:0000256" key="1">
    <source>
        <dbReference type="ARBA" id="ARBA00022555"/>
    </source>
</evidence>
<comment type="subcellular location">
    <subcellularLocation>
        <location evidence="4">Cytoplasm</location>
    </subcellularLocation>
</comment>
<evidence type="ECO:0000313" key="5">
    <source>
        <dbReference type="EMBL" id="MDT7042338.1"/>
    </source>
</evidence>
<dbReference type="Gene3D" id="3.40.50.1470">
    <property type="entry name" value="Peptidyl-tRNA hydrolase"/>
    <property type="match status" value="1"/>
</dbReference>
<dbReference type="RefSeq" id="WP_313834277.1">
    <property type="nucleotide sequence ID" value="NZ_JAQOUE010000001.1"/>
</dbReference>
<protein>
    <recommendedName>
        <fullName evidence="4">Peptidyl-tRNA hydrolase</fullName>
        <shortName evidence="4">Pth</shortName>
        <ecNumber evidence="4">3.1.1.29</ecNumber>
    </recommendedName>
</protein>
<dbReference type="SUPFAM" id="SSF53178">
    <property type="entry name" value="Peptidyl-tRNA hydrolase-like"/>
    <property type="match status" value="1"/>
</dbReference>
<keyword evidence="1 4" id="KW-0820">tRNA-binding</keyword>
<feature type="site" description="Discriminates between blocked and unblocked aminoacyl-tRNA" evidence="4">
    <location>
        <position position="7"/>
    </location>
</feature>
<feature type="site" description="Stabilizes the basic form of H active site to accept a proton" evidence="4">
    <location>
        <position position="88"/>
    </location>
</feature>
<dbReference type="GO" id="GO:0004045">
    <property type="term" value="F:peptidyl-tRNA hydrolase activity"/>
    <property type="evidence" value="ECO:0007669"/>
    <property type="project" value="UniProtKB-EC"/>
</dbReference>
<dbReference type="InterPro" id="IPR036416">
    <property type="entry name" value="Pept_tRNA_hydro_sf"/>
</dbReference>
<proteinExistence type="inferred from homology"/>
<keyword evidence="2 4" id="KW-0378">Hydrolase</keyword>
<comment type="catalytic activity">
    <reaction evidence="4">
        <text>an N-acyl-L-alpha-aminoacyl-tRNA + H2O = an N-acyl-L-amino acid + a tRNA + H(+)</text>
        <dbReference type="Rhea" id="RHEA:54448"/>
        <dbReference type="Rhea" id="RHEA-COMP:10123"/>
        <dbReference type="Rhea" id="RHEA-COMP:13883"/>
        <dbReference type="ChEBI" id="CHEBI:15377"/>
        <dbReference type="ChEBI" id="CHEBI:15378"/>
        <dbReference type="ChEBI" id="CHEBI:59874"/>
        <dbReference type="ChEBI" id="CHEBI:78442"/>
        <dbReference type="ChEBI" id="CHEBI:138191"/>
        <dbReference type="EC" id="3.1.1.29"/>
    </reaction>
</comment>
<gene>
    <name evidence="4 5" type="primary">pth</name>
    <name evidence="5" type="ORF">PPG34_08240</name>
</gene>